<gene>
    <name evidence="2" type="ORF">EVAR_72010_1</name>
</gene>
<feature type="region of interest" description="Disordered" evidence="1">
    <location>
        <begin position="376"/>
        <end position="403"/>
    </location>
</feature>
<feature type="compositionally biased region" description="Basic residues" evidence="1">
    <location>
        <begin position="1"/>
        <end position="10"/>
    </location>
</feature>
<sequence>MKLQERKKHYSTNQPTVKRANTQDRNGMSRHENLAKERFKTEVNAPVDHLLSPSTALAEVTSSSTHHLINIPIIVIKGHNNIKGRHLLQRNGVTQVAQENAVNIMCIIKIDGYRVVSIIIAIDGTPQYTLWTAWSPCSRECVQRRERYCKTKRKCELSHAKFLAKHGDIKAFCIKIVWLLFTMEVCQYFELLNHLAFCCQGKISLRCHPAWPEKSNSLLQPHAVQQQQYNQQQQVNSAPPTIVINAAAAAATAPVSTTSVITHPESQHQLQLHATLPPTPKIRLPTELNSKHHPVTIHPHDADDEEKNDHRSATSHIQDDNSDYDNDDEQNGETDFFIIKTKRNRKRPHKRKPKLNDFEDYFEEDYNEDDADFNTKYQHPDNFRNTGLTASTTSTELKESSSAELKEISAKKLHPFSVTKVRLIKQQQQRGRSRHHRYERHNSRHNLKGGVGVYDDGAIEGDVFQYEDFDNDFGRGENQYGGDVSYEDQVDDENGNFSYMSPSKEKATPEHLIPKHRQNVAYVSNVAVKFCVKLPIAIQREAFANNGYGASTKSPSYDLRPVATRRRDISDDDGGTLSNSIGGTLSDYIMNGKGYRGPEYAPMKLKWHCTDTQQQTQHVQYVENYRWQGGS</sequence>
<dbReference type="InterPro" id="IPR036383">
    <property type="entry name" value="TSP1_rpt_sf"/>
</dbReference>
<evidence type="ECO:0000313" key="2">
    <source>
        <dbReference type="EMBL" id="GBP10255.1"/>
    </source>
</evidence>
<protein>
    <submittedName>
        <fullName evidence="2">Uncharacterized protein</fullName>
    </submittedName>
</protein>
<organism evidence="2 3">
    <name type="scientific">Eumeta variegata</name>
    <name type="common">Bagworm moth</name>
    <name type="synonym">Eumeta japonica</name>
    <dbReference type="NCBI Taxonomy" id="151549"/>
    <lineage>
        <taxon>Eukaryota</taxon>
        <taxon>Metazoa</taxon>
        <taxon>Ecdysozoa</taxon>
        <taxon>Arthropoda</taxon>
        <taxon>Hexapoda</taxon>
        <taxon>Insecta</taxon>
        <taxon>Pterygota</taxon>
        <taxon>Neoptera</taxon>
        <taxon>Endopterygota</taxon>
        <taxon>Lepidoptera</taxon>
        <taxon>Glossata</taxon>
        <taxon>Ditrysia</taxon>
        <taxon>Tineoidea</taxon>
        <taxon>Psychidae</taxon>
        <taxon>Oiketicinae</taxon>
        <taxon>Eumeta</taxon>
    </lineage>
</organism>
<name>A0A4C1T7T5_EUMVA</name>
<dbReference type="Proteomes" id="UP000299102">
    <property type="component" value="Unassembled WGS sequence"/>
</dbReference>
<reference evidence="2 3" key="1">
    <citation type="journal article" date="2019" name="Commun. Biol.">
        <title>The bagworm genome reveals a unique fibroin gene that provides high tensile strength.</title>
        <authorList>
            <person name="Kono N."/>
            <person name="Nakamura H."/>
            <person name="Ohtoshi R."/>
            <person name="Tomita M."/>
            <person name="Numata K."/>
            <person name="Arakawa K."/>
        </authorList>
    </citation>
    <scope>NUCLEOTIDE SEQUENCE [LARGE SCALE GENOMIC DNA]</scope>
</reference>
<evidence type="ECO:0000256" key="1">
    <source>
        <dbReference type="SAM" id="MobiDB-lite"/>
    </source>
</evidence>
<dbReference type="STRING" id="151549.A0A4C1T7T5"/>
<feature type="region of interest" description="Disordered" evidence="1">
    <location>
        <begin position="291"/>
        <end position="332"/>
    </location>
</feature>
<keyword evidence="3" id="KW-1185">Reference proteome</keyword>
<feature type="region of interest" description="Disordered" evidence="1">
    <location>
        <begin position="1"/>
        <end position="29"/>
    </location>
</feature>
<dbReference type="SUPFAM" id="SSF82895">
    <property type="entry name" value="TSP-1 type 1 repeat"/>
    <property type="match status" value="1"/>
</dbReference>
<dbReference type="EMBL" id="BGZK01004668">
    <property type="protein sequence ID" value="GBP10255.1"/>
    <property type="molecule type" value="Genomic_DNA"/>
</dbReference>
<accession>A0A4C1T7T5</accession>
<comment type="caution">
    <text evidence="2">The sequence shown here is derived from an EMBL/GenBank/DDBJ whole genome shotgun (WGS) entry which is preliminary data.</text>
</comment>
<feature type="compositionally biased region" description="Polar residues" evidence="1">
    <location>
        <begin position="11"/>
        <end position="26"/>
    </location>
</feature>
<proteinExistence type="predicted"/>
<dbReference type="OrthoDB" id="10004439at2759"/>
<feature type="compositionally biased region" description="Acidic residues" evidence="1">
    <location>
        <begin position="320"/>
        <end position="332"/>
    </location>
</feature>
<dbReference type="AlphaFoldDB" id="A0A4C1T7T5"/>
<evidence type="ECO:0000313" key="3">
    <source>
        <dbReference type="Proteomes" id="UP000299102"/>
    </source>
</evidence>